<sequence length="46" mass="5665">MKIQKIDYYKMLEKNGNLIGKILVMYLFTLYLKTFLLRYMNKELNN</sequence>
<keyword evidence="1" id="KW-1133">Transmembrane helix</keyword>
<protein>
    <submittedName>
        <fullName evidence="2">Uncharacterized protein</fullName>
    </submittedName>
</protein>
<reference evidence="2" key="1">
    <citation type="journal article" date="2021" name="Proc. Natl. Acad. Sci. U.S.A.">
        <title>A Catalog of Tens of Thousands of Viruses from Human Metagenomes Reveals Hidden Associations with Chronic Diseases.</title>
        <authorList>
            <person name="Tisza M.J."/>
            <person name="Buck C.B."/>
        </authorList>
    </citation>
    <scope>NUCLEOTIDE SEQUENCE</scope>
    <source>
        <strain evidence="2">CtxMM9</strain>
    </source>
</reference>
<keyword evidence="1" id="KW-0472">Membrane</keyword>
<evidence type="ECO:0000256" key="1">
    <source>
        <dbReference type="SAM" id="Phobius"/>
    </source>
</evidence>
<accession>A0A8S5T6F6</accession>
<feature type="transmembrane region" description="Helical" evidence="1">
    <location>
        <begin position="21"/>
        <end position="40"/>
    </location>
</feature>
<evidence type="ECO:0000313" key="2">
    <source>
        <dbReference type="EMBL" id="DAF58932.1"/>
    </source>
</evidence>
<organism evidence="2">
    <name type="scientific">Siphoviridae sp. ctxMM9</name>
    <dbReference type="NCBI Taxonomy" id="2827973"/>
    <lineage>
        <taxon>Viruses</taxon>
        <taxon>Duplodnaviria</taxon>
        <taxon>Heunggongvirae</taxon>
        <taxon>Uroviricota</taxon>
        <taxon>Caudoviricetes</taxon>
    </lineage>
</organism>
<proteinExistence type="predicted"/>
<dbReference type="EMBL" id="BK032759">
    <property type="protein sequence ID" value="DAF58932.1"/>
    <property type="molecule type" value="Genomic_DNA"/>
</dbReference>
<name>A0A8S5T6F6_9CAUD</name>
<keyword evidence="1" id="KW-0812">Transmembrane</keyword>